<evidence type="ECO:0000256" key="1">
    <source>
        <dbReference type="SAM" id="Coils"/>
    </source>
</evidence>
<evidence type="ECO:0000256" key="2">
    <source>
        <dbReference type="SAM" id="MobiDB-lite"/>
    </source>
</evidence>
<dbReference type="EMBL" id="KV419418">
    <property type="protein sequence ID" value="KZS90917.1"/>
    <property type="molecule type" value="Genomic_DNA"/>
</dbReference>
<keyword evidence="1" id="KW-0175">Coiled coil</keyword>
<name>A0A164RV52_9AGAM</name>
<gene>
    <name evidence="3" type="ORF">SISNIDRAFT_496814</name>
</gene>
<feature type="coiled-coil region" evidence="1">
    <location>
        <begin position="196"/>
        <end position="223"/>
    </location>
</feature>
<proteinExistence type="predicted"/>
<evidence type="ECO:0000313" key="3">
    <source>
        <dbReference type="EMBL" id="KZS90917.1"/>
    </source>
</evidence>
<dbReference type="AlphaFoldDB" id="A0A164RV52"/>
<dbReference type="Proteomes" id="UP000076722">
    <property type="component" value="Unassembled WGS sequence"/>
</dbReference>
<feature type="compositionally biased region" description="Low complexity" evidence="2">
    <location>
        <begin position="8"/>
        <end position="30"/>
    </location>
</feature>
<reference evidence="3 4" key="1">
    <citation type="journal article" date="2016" name="Mol. Biol. Evol.">
        <title>Comparative Genomics of Early-Diverging Mushroom-Forming Fungi Provides Insights into the Origins of Lignocellulose Decay Capabilities.</title>
        <authorList>
            <person name="Nagy L.G."/>
            <person name="Riley R."/>
            <person name="Tritt A."/>
            <person name="Adam C."/>
            <person name="Daum C."/>
            <person name="Floudas D."/>
            <person name="Sun H."/>
            <person name="Yadav J.S."/>
            <person name="Pangilinan J."/>
            <person name="Larsson K.H."/>
            <person name="Matsuura K."/>
            <person name="Barry K."/>
            <person name="Labutti K."/>
            <person name="Kuo R."/>
            <person name="Ohm R.A."/>
            <person name="Bhattacharya S.S."/>
            <person name="Shirouzu T."/>
            <person name="Yoshinaga Y."/>
            <person name="Martin F.M."/>
            <person name="Grigoriev I.V."/>
            <person name="Hibbett D.S."/>
        </authorList>
    </citation>
    <scope>NUCLEOTIDE SEQUENCE [LARGE SCALE GENOMIC DNA]</scope>
    <source>
        <strain evidence="3 4">HHB9708</strain>
    </source>
</reference>
<sequence>MNRNTGFPSYPNNMASSSSSPPFRESANSSDQNSTRRYLPTQHHSSRTASYEGYSSNMASQTSSDTQGFRSSSTVINPHDYASPIPRRRAAPLSASVDLPLSVPDFETSHYDYNFASISGSRFDHYEEETNATPQSTTGTSEETKMSRDAKRENERRAQKKMSDAGKTIVAWVKENEPDVGKVGIADAIAIELQRDRRLSQEVSNLLAELRSLQAKNNHLQMTNDHLLKMLWDHATATQDAALQNKLQHFVSKQHGD</sequence>
<feature type="region of interest" description="Disordered" evidence="2">
    <location>
        <begin position="125"/>
        <end position="162"/>
    </location>
</feature>
<protein>
    <submittedName>
        <fullName evidence="3">Uncharacterized protein</fullName>
    </submittedName>
</protein>
<evidence type="ECO:0000313" key="4">
    <source>
        <dbReference type="Proteomes" id="UP000076722"/>
    </source>
</evidence>
<accession>A0A164RV52</accession>
<keyword evidence="4" id="KW-1185">Reference proteome</keyword>
<feature type="compositionally biased region" description="Basic and acidic residues" evidence="2">
    <location>
        <begin position="142"/>
        <end position="162"/>
    </location>
</feature>
<feature type="compositionally biased region" description="Polar residues" evidence="2">
    <location>
        <begin position="131"/>
        <end position="141"/>
    </location>
</feature>
<feature type="region of interest" description="Disordered" evidence="2">
    <location>
        <begin position="1"/>
        <end position="83"/>
    </location>
</feature>
<organism evidence="3 4">
    <name type="scientific">Sistotremastrum niveocremeum HHB9708</name>
    <dbReference type="NCBI Taxonomy" id="1314777"/>
    <lineage>
        <taxon>Eukaryota</taxon>
        <taxon>Fungi</taxon>
        <taxon>Dikarya</taxon>
        <taxon>Basidiomycota</taxon>
        <taxon>Agaricomycotina</taxon>
        <taxon>Agaricomycetes</taxon>
        <taxon>Sistotremastrales</taxon>
        <taxon>Sistotremastraceae</taxon>
        <taxon>Sertulicium</taxon>
        <taxon>Sertulicium niveocremeum</taxon>
    </lineage>
</organism>
<feature type="compositionally biased region" description="Polar residues" evidence="2">
    <location>
        <begin position="47"/>
        <end position="76"/>
    </location>
</feature>